<keyword evidence="2" id="KW-1185">Reference proteome</keyword>
<proteinExistence type="predicted"/>
<dbReference type="EMBL" id="LXQA010166117">
    <property type="protein sequence ID" value="MCI28492.1"/>
    <property type="molecule type" value="Genomic_DNA"/>
</dbReference>
<dbReference type="Proteomes" id="UP000265520">
    <property type="component" value="Unassembled WGS sequence"/>
</dbReference>
<protein>
    <submittedName>
        <fullName evidence="1">Uncharacterized protein</fullName>
    </submittedName>
</protein>
<accession>A0A392QX83</accession>
<comment type="caution">
    <text evidence="1">The sequence shown here is derived from an EMBL/GenBank/DDBJ whole genome shotgun (WGS) entry which is preliminary data.</text>
</comment>
<evidence type="ECO:0000313" key="2">
    <source>
        <dbReference type="Proteomes" id="UP000265520"/>
    </source>
</evidence>
<dbReference type="AlphaFoldDB" id="A0A392QX83"/>
<sequence>MKGLQLIFLNQCKNLHNFSCSRAAPSALPDAQLSVKSEKFEFFKPARRAIPLCVTRNFQKISFSPCFTCAPRHTRMRDAQLPEDITVITP</sequence>
<organism evidence="1 2">
    <name type="scientific">Trifolium medium</name>
    <dbReference type="NCBI Taxonomy" id="97028"/>
    <lineage>
        <taxon>Eukaryota</taxon>
        <taxon>Viridiplantae</taxon>
        <taxon>Streptophyta</taxon>
        <taxon>Embryophyta</taxon>
        <taxon>Tracheophyta</taxon>
        <taxon>Spermatophyta</taxon>
        <taxon>Magnoliopsida</taxon>
        <taxon>eudicotyledons</taxon>
        <taxon>Gunneridae</taxon>
        <taxon>Pentapetalae</taxon>
        <taxon>rosids</taxon>
        <taxon>fabids</taxon>
        <taxon>Fabales</taxon>
        <taxon>Fabaceae</taxon>
        <taxon>Papilionoideae</taxon>
        <taxon>50 kb inversion clade</taxon>
        <taxon>NPAAA clade</taxon>
        <taxon>Hologalegina</taxon>
        <taxon>IRL clade</taxon>
        <taxon>Trifolieae</taxon>
        <taxon>Trifolium</taxon>
    </lineage>
</organism>
<name>A0A392QX83_9FABA</name>
<reference evidence="1 2" key="1">
    <citation type="journal article" date="2018" name="Front. Plant Sci.">
        <title>Red Clover (Trifolium pratense) and Zigzag Clover (T. medium) - A Picture of Genomic Similarities and Differences.</title>
        <authorList>
            <person name="Dluhosova J."/>
            <person name="Istvanek J."/>
            <person name="Nedelnik J."/>
            <person name="Repkova J."/>
        </authorList>
    </citation>
    <scope>NUCLEOTIDE SEQUENCE [LARGE SCALE GENOMIC DNA]</scope>
    <source>
        <strain evidence="2">cv. 10/8</strain>
        <tissue evidence="1">Leaf</tissue>
    </source>
</reference>
<evidence type="ECO:0000313" key="1">
    <source>
        <dbReference type="EMBL" id="MCI28492.1"/>
    </source>
</evidence>